<gene>
    <name evidence="1" type="ORF">GEV33_006456</name>
</gene>
<protein>
    <submittedName>
        <fullName evidence="1">Uncharacterized protein</fullName>
    </submittedName>
</protein>
<reference evidence="1" key="2">
    <citation type="submission" date="2021-08" db="EMBL/GenBank/DDBJ databases">
        <authorList>
            <person name="Eriksson T."/>
        </authorList>
    </citation>
    <scope>NUCLEOTIDE SEQUENCE</scope>
    <source>
        <strain evidence="1">Stoneville</strain>
        <tissue evidence="1">Whole head</tissue>
    </source>
</reference>
<proteinExistence type="predicted"/>
<dbReference type="AlphaFoldDB" id="A0A8J6LD68"/>
<evidence type="ECO:0000313" key="1">
    <source>
        <dbReference type="EMBL" id="KAH0816335.1"/>
    </source>
</evidence>
<sequence>MEYLCCLRIATNQWCLDLCVAVNHAEEQNGRLVEIPWAMVPLHLPGQVRHKKFFECTCRLSRIPLPDMWRTREDKFTDSNCGLGLEV</sequence>
<reference evidence="1" key="1">
    <citation type="journal article" date="2020" name="J Insects Food Feed">
        <title>The yellow mealworm (Tenebrio molitor) genome: a resource for the emerging insects as food and feed industry.</title>
        <authorList>
            <person name="Eriksson T."/>
            <person name="Andere A."/>
            <person name="Kelstrup H."/>
            <person name="Emery V."/>
            <person name="Picard C."/>
        </authorList>
    </citation>
    <scope>NUCLEOTIDE SEQUENCE</scope>
    <source>
        <strain evidence="1">Stoneville</strain>
        <tissue evidence="1">Whole head</tissue>
    </source>
</reference>
<dbReference type="EMBL" id="JABDTM020021708">
    <property type="protein sequence ID" value="KAH0816335.1"/>
    <property type="molecule type" value="Genomic_DNA"/>
</dbReference>
<comment type="caution">
    <text evidence="1">The sequence shown here is derived from an EMBL/GenBank/DDBJ whole genome shotgun (WGS) entry which is preliminary data.</text>
</comment>
<organism evidence="1 2">
    <name type="scientific">Tenebrio molitor</name>
    <name type="common">Yellow mealworm beetle</name>
    <dbReference type="NCBI Taxonomy" id="7067"/>
    <lineage>
        <taxon>Eukaryota</taxon>
        <taxon>Metazoa</taxon>
        <taxon>Ecdysozoa</taxon>
        <taxon>Arthropoda</taxon>
        <taxon>Hexapoda</taxon>
        <taxon>Insecta</taxon>
        <taxon>Pterygota</taxon>
        <taxon>Neoptera</taxon>
        <taxon>Endopterygota</taxon>
        <taxon>Coleoptera</taxon>
        <taxon>Polyphaga</taxon>
        <taxon>Cucujiformia</taxon>
        <taxon>Tenebrionidae</taxon>
        <taxon>Tenebrio</taxon>
    </lineage>
</organism>
<accession>A0A8J6LD68</accession>
<dbReference type="Proteomes" id="UP000719412">
    <property type="component" value="Unassembled WGS sequence"/>
</dbReference>
<evidence type="ECO:0000313" key="2">
    <source>
        <dbReference type="Proteomes" id="UP000719412"/>
    </source>
</evidence>
<name>A0A8J6LD68_TENMO</name>
<keyword evidence="2" id="KW-1185">Reference proteome</keyword>